<feature type="non-terminal residue" evidence="6">
    <location>
        <position position="125"/>
    </location>
</feature>
<evidence type="ECO:0000313" key="6">
    <source>
        <dbReference type="EMBL" id="SDX05589.1"/>
    </source>
</evidence>
<feature type="domain" description="RNA polymerase sigma-70 region 2" evidence="5">
    <location>
        <begin position="5"/>
        <end position="70"/>
    </location>
</feature>
<evidence type="ECO:0000313" key="7">
    <source>
        <dbReference type="Proteomes" id="UP000182589"/>
    </source>
</evidence>
<evidence type="ECO:0000256" key="1">
    <source>
        <dbReference type="ARBA" id="ARBA00010641"/>
    </source>
</evidence>
<dbReference type="GO" id="GO:0016987">
    <property type="term" value="F:sigma factor activity"/>
    <property type="evidence" value="ECO:0007669"/>
    <property type="project" value="UniProtKB-KW"/>
</dbReference>
<sequence>MGIVQRQEASLIRLAYVIVKDAHIAEDCVQEALIKAIKKCHTFKGKSSLFTWLISILINECKSHNRSRWKRVLKMYDIDRDHIEDHSESFVQRTYMSDCLMKLDNRYRTVLYLFYYEDMDIATIS</sequence>
<dbReference type="InterPro" id="IPR039425">
    <property type="entry name" value="RNA_pol_sigma-70-like"/>
</dbReference>
<dbReference type="NCBIfam" id="TIGR02937">
    <property type="entry name" value="sigma70-ECF"/>
    <property type="match status" value="1"/>
</dbReference>
<evidence type="ECO:0000256" key="3">
    <source>
        <dbReference type="ARBA" id="ARBA00023082"/>
    </source>
</evidence>
<dbReference type="Proteomes" id="UP000182589">
    <property type="component" value="Unassembled WGS sequence"/>
</dbReference>
<accession>A0A1H2YM29</accession>
<comment type="similarity">
    <text evidence="1">Belongs to the sigma-70 factor family. ECF subfamily.</text>
</comment>
<dbReference type="InterPro" id="IPR013324">
    <property type="entry name" value="RNA_pol_sigma_r3/r4-like"/>
</dbReference>
<dbReference type="PANTHER" id="PTHR43133:SF51">
    <property type="entry name" value="RNA POLYMERASE SIGMA FACTOR"/>
    <property type="match status" value="1"/>
</dbReference>
<dbReference type="PANTHER" id="PTHR43133">
    <property type="entry name" value="RNA POLYMERASE ECF-TYPE SIGMA FACTO"/>
    <property type="match status" value="1"/>
</dbReference>
<keyword evidence="2" id="KW-0805">Transcription regulation</keyword>
<evidence type="ECO:0000256" key="4">
    <source>
        <dbReference type="ARBA" id="ARBA00023163"/>
    </source>
</evidence>
<dbReference type="Gene3D" id="1.10.1740.10">
    <property type="match status" value="1"/>
</dbReference>
<keyword evidence="3" id="KW-0731">Sigma factor</keyword>
<keyword evidence="4" id="KW-0804">Transcription</keyword>
<evidence type="ECO:0000256" key="2">
    <source>
        <dbReference type="ARBA" id="ARBA00023015"/>
    </source>
</evidence>
<proteinExistence type="inferred from homology"/>
<dbReference type="STRING" id="89784.SAMN04489725_1431"/>
<dbReference type="Pfam" id="PF04542">
    <property type="entry name" value="Sigma70_r2"/>
    <property type="match status" value="1"/>
</dbReference>
<dbReference type="GO" id="GO:0006352">
    <property type="term" value="P:DNA-templated transcription initiation"/>
    <property type="evidence" value="ECO:0007669"/>
    <property type="project" value="InterPro"/>
</dbReference>
<dbReference type="RefSeq" id="WP_244885243.1">
    <property type="nucleotide sequence ID" value="NZ_FNOJ01000043.1"/>
</dbReference>
<dbReference type="InterPro" id="IPR014284">
    <property type="entry name" value="RNA_pol_sigma-70_dom"/>
</dbReference>
<dbReference type="SUPFAM" id="SSF88946">
    <property type="entry name" value="Sigma2 domain of RNA polymerase sigma factors"/>
    <property type="match status" value="1"/>
</dbReference>
<organism evidence="6 7">
    <name type="scientific">Alicyclobacillus hesperidum</name>
    <dbReference type="NCBI Taxonomy" id="89784"/>
    <lineage>
        <taxon>Bacteria</taxon>
        <taxon>Bacillati</taxon>
        <taxon>Bacillota</taxon>
        <taxon>Bacilli</taxon>
        <taxon>Bacillales</taxon>
        <taxon>Alicyclobacillaceae</taxon>
        <taxon>Alicyclobacillus</taxon>
    </lineage>
</organism>
<reference evidence="7" key="1">
    <citation type="submission" date="2016-10" db="EMBL/GenBank/DDBJ databases">
        <authorList>
            <person name="Varghese N."/>
        </authorList>
    </citation>
    <scope>NUCLEOTIDE SEQUENCE [LARGE SCALE GENOMIC DNA]</scope>
    <source>
        <strain evidence="7">DSM 12489</strain>
    </source>
</reference>
<dbReference type="InterPro" id="IPR007627">
    <property type="entry name" value="RNA_pol_sigma70_r2"/>
</dbReference>
<protein>
    <submittedName>
        <fullName evidence="6">RNA polymerase sigma-70 factor, ECF subfamily</fullName>
    </submittedName>
</protein>
<dbReference type="InterPro" id="IPR013325">
    <property type="entry name" value="RNA_pol_sigma_r2"/>
</dbReference>
<dbReference type="Gene3D" id="1.10.10.10">
    <property type="entry name" value="Winged helix-like DNA-binding domain superfamily/Winged helix DNA-binding domain"/>
    <property type="match status" value="1"/>
</dbReference>
<dbReference type="AlphaFoldDB" id="A0A1H2YM29"/>
<gene>
    <name evidence="6" type="ORF">SAMN04489725_1431</name>
</gene>
<evidence type="ECO:0000259" key="5">
    <source>
        <dbReference type="Pfam" id="PF04542"/>
    </source>
</evidence>
<name>A0A1H2YM29_9BACL</name>
<keyword evidence="7" id="KW-1185">Reference proteome</keyword>
<dbReference type="SUPFAM" id="SSF88659">
    <property type="entry name" value="Sigma3 and sigma4 domains of RNA polymerase sigma factors"/>
    <property type="match status" value="1"/>
</dbReference>
<dbReference type="EMBL" id="FNOJ01000043">
    <property type="protein sequence ID" value="SDX05589.1"/>
    <property type="molecule type" value="Genomic_DNA"/>
</dbReference>
<dbReference type="InterPro" id="IPR036388">
    <property type="entry name" value="WH-like_DNA-bd_sf"/>
</dbReference>